<accession>A0A9P6XC80</accession>
<reference evidence="6" key="1">
    <citation type="journal article" date="2020" name="Microb. Genom.">
        <title>Genetic diversity of clinical and environmental Mucorales isolates obtained from an investigation of mucormycosis cases among solid organ transplant recipients.</title>
        <authorList>
            <person name="Nguyen M.H."/>
            <person name="Kaul D."/>
            <person name="Muto C."/>
            <person name="Cheng S.J."/>
            <person name="Richter R.A."/>
            <person name="Bruno V.M."/>
            <person name="Liu G."/>
            <person name="Beyhan S."/>
            <person name="Sundermann A.J."/>
            <person name="Mounaud S."/>
            <person name="Pasculle A.W."/>
            <person name="Nierman W.C."/>
            <person name="Driscoll E."/>
            <person name="Cumbie R."/>
            <person name="Clancy C.J."/>
            <person name="Dupont C.L."/>
        </authorList>
    </citation>
    <scope>NUCLEOTIDE SEQUENCE</scope>
    <source>
        <strain evidence="6">GL11</strain>
    </source>
</reference>
<dbReference type="GO" id="GO:0030154">
    <property type="term" value="P:cell differentiation"/>
    <property type="evidence" value="ECO:0007669"/>
    <property type="project" value="TreeGrafter"/>
</dbReference>
<dbReference type="OrthoDB" id="6159439at2759"/>
<feature type="DNA-binding region" description="Homeobox" evidence="3">
    <location>
        <begin position="53"/>
        <end position="112"/>
    </location>
</feature>
<dbReference type="InterPro" id="IPR009057">
    <property type="entry name" value="Homeodomain-like_sf"/>
</dbReference>
<dbReference type="AlphaFoldDB" id="A0A9P6XC80"/>
<dbReference type="Gene3D" id="1.10.10.60">
    <property type="entry name" value="Homeodomain-like"/>
    <property type="match status" value="1"/>
</dbReference>
<dbReference type="GO" id="GO:0006357">
    <property type="term" value="P:regulation of transcription by RNA polymerase II"/>
    <property type="evidence" value="ECO:0007669"/>
    <property type="project" value="TreeGrafter"/>
</dbReference>
<name>A0A9P6XC80_RHIOR</name>
<evidence type="ECO:0000313" key="6">
    <source>
        <dbReference type="EMBL" id="KAG1310441.1"/>
    </source>
</evidence>
<feature type="domain" description="Homeobox" evidence="5">
    <location>
        <begin position="51"/>
        <end position="111"/>
    </location>
</feature>
<dbReference type="Pfam" id="PF00046">
    <property type="entry name" value="Homeodomain"/>
    <property type="match status" value="1"/>
</dbReference>
<protein>
    <recommendedName>
        <fullName evidence="5">Homeobox domain-containing protein</fullName>
    </recommendedName>
</protein>
<gene>
    <name evidence="6" type="ORF">G6F64_004561</name>
</gene>
<sequence length="173" mass="19639">MTYSTCSLPSISELSLTANSNKALSSSKLDIANLLSSPPLSPTFLEETQHNDVKIKRKRASPDQLLVLNRVFSQTYFPSTEVRRALGKQLGMSPRTVQIWFQNRRQALRTRGRQAPQEQPLFYLPPISPPTSPISEASFQCSQQKVSLPPLRLPSTSNNHYNPPMDYFRHREL</sequence>
<evidence type="ECO:0000256" key="2">
    <source>
        <dbReference type="ARBA" id="ARBA00023155"/>
    </source>
</evidence>
<dbReference type="Proteomes" id="UP000716291">
    <property type="component" value="Unassembled WGS sequence"/>
</dbReference>
<keyword evidence="1 3" id="KW-0238">DNA-binding</keyword>
<comment type="caution">
    <text evidence="6">The sequence shown here is derived from an EMBL/GenBank/DDBJ whole genome shotgun (WGS) entry which is preliminary data.</text>
</comment>
<evidence type="ECO:0000259" key="5">
    <source>
        <dbReference type="PROSITE" id="PS50071"/>
    </source>
</evidence>
<dbReference type="PANTHER" id="PTHR24324:SF9">
    <property type="entry name" value="HOMEOBOX DOMAIN-CONTAINING PROTEIN"/>
    <property type="match status" value="1"/>
</dbReference>
<evidence type="ECO:0000256" key="3">
    <source>
        <dbReference type="PROSITE-ProRule" id="PRU00108"/>
    </source>
</evidence>
<evidence type="ECO:0000256" key="4">
    <source>
        <dbReference type="RuleBase" id="RU000682"/>
    </source>
</evidence>
<dbReference type="SMART" id="SM00389">
    <property type="entry name" value="HOX"/>
    <property type="match status" value="1"/>
</dbReference>
<dbReference type="InterPro" id="IPR051000">
    <property type="entry name" value="Homeobox_DNA-bind_prot"/>
</dbReference>
<keyword evidence="2 3" id="KW-0371">Homeobox</keyword>
<proteinExistence type="predicted"/>
<dbReference type="EMBL" id="JAANQT010000508">
    <property type="protein sequence ID" value="KAG1310441.1"/>
    <property type="molecule type" value="Genomic_DNA"/>
</dbReference>
<evidence type="ECO:0000256" key="1">
    <source>
        <dbReference type="ARBA" id="ARBA00023125"/>
    </source>
</evidence>
<dbReference type="GO" id="GO:0005634">
    <property type="term" value="C:nucleus"/>
    <property type="evidence" value="ECO:0007669"/>
    <property type="project" value="UniProtKB-SubCell"/>
</dbReference>
<dbReference type="CDD" id="cd00086">
    <property type="entry name" value="homeodomain"/>
    <property type="match status" value="1"/>
</dbReference>
<dbReference type="PROSITE" id="PS50071">
    <property type="entry name" value="HOMEOBOX_2"/>
    <property type="match status" value="1"/>
</dbReference>
<keyword evidence="3 4" id="KW-0539">Nucleus</keyword>
<keyword evidence="7" id="KW-1185">Reference proteome</keyword>
<dbReference type="SUPFAM" id="SSF46689">
    <property type="entry name" value="Homeodomain-like"/>
    <property type="match status" value="1"/>
</dbReference>
<dbReference type="InterPro" id="IPR001356">
    <property type="entry name" value="HD"/>
</dbReference>
<comment type="subcellular location">
    <subcellularLocation>
        <location evidence="3 4">Nucleus</location>
    </subcellularLocation>
</comment>
<dbReference type="GO" id="GO:0000978">
    <property type="term" value="F:RNA polymerase II cis-regulatory region sequence-specific DNA binding"/>
    <property type="evidence" value="ECO:0007669"/>
    <property type="project" value="TreeGrafter"/>
</dbReference>
<organism evidence="6 7">
    <name type="scientific">Rhizopus oryzae</name>
    <name type="common">Mucormycosis agent</name>
    <name type="synonym">Rhizopus arrhizus var. delemar</name>
    <dbReference type="NCBI Taxonomy" id="64495"/>
    <lineage>
        <taxon>Eukaryota</taxon>
        <taxon>Fungi</taxon>
        <taxon>Fungi incertae sedis</taxon>
        <taxon>Mucoromycota</taxon>
        <taxon>Mucoromycotina</taxon>
        <taxon>Mucoromycetes</taxon>
        <taxon>Mucorales</taxon>
        <taxon>Mucorineae</taxon>
        <taxon>Rhizopodaceae</taxon>
        <taxon>Rhizopus</taxon>
    </lineage>
</organism>
<evidence type="ECO:0000313" key="7">
    <source>
        <dbReference type="Proteomes" id="UP000716291"/>
    </source>
</evidence>
<dbReference type="PANTHER" id="PTHR24324">
    <property type="entry name" value="HOMEOBOX PROTEIN HHEX"/>
    <property type="match status" value="1"/>
</dbReference>